<accession>A0A3M7HUW6</accession>
<gene>
    <name evidence="2" type="ORF">D0862_00995</name>
</gene>
<proteinExistence type="predicted"/>
<feature type="compositionally biased region" description="Basic and acidic residues" evidence="1">
    <location>
        <begin position="210"/>
        <end position="224"/>
    </location>
</feature>
<dbReference type="InterPro" id="IPR022234">
    <property type="entry name" value="DUF3759"/>
</dbReference>
<evidence type="ECO:0000313" key="3">
    <source>
        <dbReference type="Proteomes" id="UP000281468"/>
    </source>
</evidence>
<dbReference type="Pfam" id="PF12585">
    <property type="entry name" value="DUF3759"/>
    <property type="match status" value="1"/>
</dbReference>
<dbReference type="PANTHER" id="PTHR37450:SF1">
    <property type="entry name" value="CIPC PROTEIN"/>
    <property type="match status" value="1"/>
</dbReference>
<evidence type="ECO:0008006" key="4">
    <source>
        <dbReference type="Google" id="ProtNLM"/>
    </source>
</evidence>
<comment type="caution">
    <text evidence="2">The sequence shown here is derived from an EMBL/GenBank/DDBJ whole genome shotgun (WGS) entry which is preliminary data.</text>
</comment>
<dbReference type="Proteomes" id="UP000281468">
    <property type="component" value="Unassembled WGS sequence"/>
</dbReference>
<evidence type="ECO:0000256" key="1">
    <source>
        <dbReference type="SAM" id="MobiDB-lite"/>
    </source>
</evidence>
<sequence length="224" mass="25467">PLLNEGQQCSRDASARTFDAIGRPVTALLAYVCSLIANHVLANHVLRGVGLLLTFIYINTSPSPTFQQAARLQSTTHRNNTSEQLTNQTIDKMFGWGEGQDHYDRVYNQDQGDEHEGRFSHELLAGGAAFGAMKLFEDEQRREGKQINHAFAKELIAGIAGGEVDKLCETKGADYIDRERAKHEARRRAEDMYDQHYGQYDEYNPNYQEPPRHLRESINDRQGW</sequence>
<evidence type="ECO:0000313" key="2">
    <source>
        <dbReference type="EMBL" id="RMZ16989.1"/>
    </source>
</evidence>
<dbReference type="EMBL" id="QWIQ01000014">
    <property type="protein sequence ID" value="RMZ16989.1"/>
    <property type="molecule type" value="Genomic_DNA"/>
</dbReference>
<organism evidence="2 3">
    <name type="scientific">Hortaea werneckii</name>
    <name type="common">Black yeast</name>
    <name type="synonym">Cladosporium werneckii</name>
    <dbReference type="NCBI Taxonomy" id="91943"/>
    <lineage>
        <taxon>Eukaryota</taxon>
        <taxon>Fungi</taxon>
        <taxon>Dikarya</taxon>
        <taxon>Ascomycota</taxon>
        <taxon>Pezizomycotina</taxon>
        <taxon>Dothideomycetes</taxon>
        <taxon>Dothideomycetidae</taxon>
        <taxon>Mycosphaerellales</taxon>
        <taxon>Teratosphaeriaceae</taxon>
        <taxon>Hortaea</taxon>
    </lineage>
</organism>
<protein>
    <recommendedName>
        <fullName evidence="4">CipC-like antibiotic response protein</fullName>
    </recommendedName>
</protein>
<dbReference type="PANTHER" id="PTHR37450">
    <property type="entry name" value="CIPC PROTEIN"/>
    <property type="match status" value="1"/>
</dbReference>
<dbReference type="AlphaFoldDB" id="A0A3M7HUW6"/>
<name>A0A3M7HUW6_HORWE</name>
<feature type="non-terminal residue" evidence="2">
    <location>
        <position position="1"/>
    </location>
</feature>
<dbReference type="VEuPathDB" id="FungiDB:BTJ68_08810"/>
<feature type="region of interest" description="Disordered" evidence="1">
    <location>
        <begin position="193"/>
        <end position="224"/>
    </location>
</feature>
<reference evidence="2 3" key="1">
    <citation type="journal article" date="2018" name="BMC Genomics">
        <title>Genomic evidence for intraspecific hybridization in a clonal and extremely halotolerant yeast.</title>
        <authorList>
            <person name="Gostincar C."/>
            <person name="Stajich J.E."/>
            <person name="Zupancic J."/>
            <person name="Zalar P."/>
            <person name="Gunde-Cimerman N."/>
        </authorList>
    </citation>
    <scope>NUCLEOTIDE SEQUENCE [LARGE SCALE GENOMIC DNA]</scope>
    <source>
        <strain evidence="2 3">EXF-171</strain>
    </source>
</reference>